<evidence type="ECO:0000256" key="2">
    <source>
        <dbReference type="ARBA" id="ARBA00005810"/>
    </source>
</evidence>
<dbReference type="GO" id="GO:0046654">
    <property type="term" value="P:tetrahydrofolate biosynthetic process"/>
    <property type="evidence" value="ECO:0007669"/>
    <property type="project" value="UniProtKB-UniPathway"/>
</dbReference>
<feature type="domain" description="7,8-dihydro-6-hydroxymethylpterin-pyrophosphokinase" evidence="14">
    <location>
        <begin position="17"/>
        <end position="150"/>
    </location>
</feature>
<protein>
    <recommendedName>
        <fullName evidence="4">2-amino-4-hydroxy-6-hydroxymethyldihydropteridine pyrophosphokinase</fullName>
        <ecNumber evidence="3">2.7.6.3</ecNumber>
    </recommendedName>
    <alternativeName>
        <fullName evidence="11">6-hydroxymethyl-7,8-dihydropterin pyrophosphokinase</fullName>
    </alternativeName>
    <alternativeName>
        <fullName evidence="12">7,8-dihydro-6-hydroxymethylpterin-pyrophosphokinase</fullName>
    </alternativeName>
</protein>
<keyword evidence="7 15" id="KW-0418">Kinase</keyword>
<evidence type="ECO:0000256" key="5">
    <source>
        <dbReference type="ARBA" id="ARBA00022679"/>
    </source>
</evidence>
<keyword evidence="16" id="KW-1185">Reference proteome</keyword>
<evidence type="ECO:0000256" key="1">
    <source>
        <dbReference type="ARBA" id="ARBA00005051"/>
    </source>
</evidence>
<keyword evidence="9" id="KW-0289">Folate biosynthesis</keyword>
<keyword evidence="8" id="KW-0067">ATP-binding</keyword>
<dbReference type="GO" id="GO:0046656">
    <property type="term" value="P:folic acid biosynthetic process"/>
    <property type="evidence" value="ECO:0007669"/>
    <property type="project" value="UniProtKB-KW"/>
</dbReference>
<evidence type="ECO:0000256" key="9">
    <source>
        <dbReference type="ARBA" id="ARBA00022909"/>
    </source>
</evidence>
<dbReference type="GO" id="GO:0005524">
    <property type="term" value="F:ATP binding"/>
    <property type="evidence" value="ECO:0007669"/>
    <property type="project" value="UniProtKB-KW"/>
</dbReference>
<evidence type="ECO:0000256" key="11">
    <source>
        <dbReference type="ARBA" id="ARBA00029766"/>
    </source>
</evidence>
<sequence>MKTDSHDRLPPINQCLVSFGSNLGDRHRLIADAAALLSQSAVVADSSLDANFRASRLFQTPPIGGPGGQEPFLNAVAAFDTRASAREVLLLLQHLETELGRQRKRRWDARSIDLDVVLHGQLVGGGTGLIVPHPRYTARQFVLQPACDVAAEFRDPRFGWTLQRLAEHLNAGVPSIALVGGDLETRAELCRLLQENHGMQTFAARPLPPPMAVVGNTPAAILREGNRSGNGEQPLHVDRPAVFDQDTASPKGPSQQGSNGDWFETGEPIISIGDQPWVSAYLPKLPSLQSQYTTLETVPRLVARMHRTTAETQWPAPHQMWPAGWRWPEYRLEIDDLVWAASELASAMQSMRCDVTPVTADGQWWC</sequence>
<dbReference type="EMBL" id="SJPN01000003">
    <property type="protein sequence ID" value="TWU04965.1"/>
    <property type="molecule type" value="Genomic_DNA"/>
</dbReference>
<dbReference type="InterPro" id="IPR000550">
    <property type="entry name" value="Hppk"/>
</dbReference>
<dbReference type="CDD" id="cd00483">
    <property type="entry name" value="HPPK"/>
    <property type="match status" value="1"/>
</dbReference>
<feature type="region of interest" description="Disordered" evidence="13">
    <location>
        <begin position="243"/>
        <end position="265"/>
    </location>
</feature>
<accession>A0A5C6AY50</accession>
<keyword evidence="6" id="KW-0547">Nucleotide-binding</keyword>
<reference evidence="15 16" key="1">
    <citation type="submission" date="2019-02" db="EMBL/GenBank/DDBJ databases">
        <title>Deep-cultivation of Planctomycetes and their phenomic and genomic characterization uncovers novel biology.</title>
        <authorList>
            <person name="Wiegand S."/>
            <person name="Jogler M."/>
            <person name="Boedeker C."/>
            <person name="Pinto D."/>
            <person name="Vollmers J."/>
            <person name="Rivas-Marin E."/>
            <person name="Kohn T."/>
            <person name="Peeters S.H."/>
            <person name="Heuer A."/>
            <person name="Rast P."/>
            <person name="Oberbeckmann S."/>
            <person name="Bunk B."/>
            <person name="Jeske O."/>
            <person name="Meyerdierks A."/>
            <person name="Storesund J.E."/>
            <person name="Kallscheuer N."/>
            <person name="Luecker S."/>
            <person name="Lage O.M."/>
            <person name="Pohl T."/>
            <person name="Merkel B.J."/>
            <person name="Hornburger P."/>
            <person name="Mueller R.-W."/>
            <person name="Bruemmer F."/>
            <person name="Labrenz M."/>
            <person name="Spormann A.M."/>
            <person name="Op Den Camp H."/>
            <person name="Overmann J."/>
            <person name="Amann R."/>
            <person name="Jetten M.S.M."/>
            <person name="Mascher T."/>
            <person name="Medema M.H."/>
            <person name="Devos D.P."/>
            <person name="Kaster A.-K."/>
            <person name="Ovreas L."/>
            <person name="Rohde M."/>
            <person name="Galperin M.Y."/>
            <person name="Jogler C."/>
        </authorList>
    </citation>
    <scope>NUCLEOTIDE SEQUENCE [LARGE SCALE GENOMIC DNA]</scope>
    <source>
        <strain evidence="15 16">Pla52n</strain>
    </source>
</reference>
<comment type="function">
    <text evidence="10">Catalyzes the transfer of pyrophosphate from adenosine triphosphate (ATP) to 6-hydroxymethyl-7,8-dihydropterin, an enzymatic step in folate biosynthesis pathway.</text>
</comment>
<dbReference type="AlphaFoldDB" id="A0A5C6AY50"/>
<evidence type="ECO:0000256" key="6">
    <source>
        <dbReference type="ARBA" id="ARBA00022741"/>
    </source>
</evidence>
<dbReference type="Proteomes" id="UP000320176">
    <property type="component" value="Unassembled WGS sequence"/>
</dbReference>
<name>A0A5C6AY50_9BACT</name>
<evidence type="ECO:0000313" key="16">
    <source>
        <dbReference type="Proteomes" id="UP000320176"/>
    </source>
</evidence>
<comment type="caution">
    <text evidence="15">The sequence shown here is derived from an EMBL/GenBank/DDBJ whole genome shotgun (WGS) entry which is preliminary data.</text>
</comment>
<dbReference type="Pfam" id="PF01288">
    <property type="entry name" value="HPPK"/>
    <property type="match status" value="1"/>
</dbReference>
<evidence type="ECO:0000256" key="10">
    <source>
        <dbReference type="ARBA" id="ARBA00029409"/>
    </source>
</evidence>
<evidence type="ECO:0000256" key="8">
    <source>
        <dbReference type="ARBA" id="ARBA00022840"/>
    </source>
</evidence>
<dbReference type="SUPFAM" id="SSF55083">
    <property type="entry name" value="6-hydroxymethyl-7,8-dihydropterin pyrophosphokinase, HPPK"/>
    <property type="match status" value="1"/>
</dbReference>
<organism evidence="15 16">
    <name type="scientific">Stieleria varia</name>
    <dbReference type="NCBI Taxonomy" id="2528005"/>
    <lineage>
        <taxon>Bacteria</taxon>
        <taxon>Pseudomonadati</taxon>
        <taxon>Planctomycetota</taxon>
        <taxon>Planctomycetia</taxon>
        <taxon>Pirellulales</taxon>
        <taxon>Pirellulaceae</taxon>
        <taxon>Stieleria</taxon>
    </lineage>
</organism>
<dbReference type="NCBIfam" id="TIGR01498">
    <property type="entry name" value="folK"/>
    <property type="match status" value="1"/>
</dbReference>
<feature type="compositionally biased region" description="Polar residues" evidence="13">
    <location>
        <begin position="246"/>
        <end position="259"/>
    </location>
</feature>
<evidence type="ECO:0000313" key="15">
    <source>
        <dbReference type="EMBL" id="TWU04965.1"/>
    </source>
</evidence>
<evidence type="ECO:0000256" key="12">
    <source>
        <dbReference type="ARBA" id="ARBA00033413"/>
    </source>
</evidence>
<dbReference type="EC" id="2.7.6.3" evidence="3"/>
<comment type="similarity">
    <text evidence="2">Belongs to the HPPK family.</text>
</comment>
<evidence type="ECO:0000259" key="14">
    <source>
        <dbReference type="Pfam" id="PF01288"/>
    </source>
</evidence>
<evidence type="ECO:0000256" key="7">
    <source>
        <dbReference type="ARBA" id="ARBA00022777"/>
    </source>
</evidence>
<keyword evidence="5 15" id="KW-0808">Transferase</keyword>
<evidence type="ECO:0000256" key="13">
    <source>
        <dbReference type="SAM" id="MobiDB-lite"/>
    </source>
</evidence>
<evidence type="ECO:0000256" key="3">
    <source>
        <dbReference type="ARBA" id="ARBA00013253"/>
    </source>
</evidence>
<dbReference type="UniPathway" id="UPA00077">
    <property type="reaction ID" value="UER00155"/>
</dbReference>
<dbReference type="InterPro" id="IPR035907">
    <property type="entry name" value="Hppk_sf"/>
</dbReference>
<proteinExistence type="inferred from homology"/>
<dbReference type="RefSeq" id="WP_146520291.1">
    <property type="nucleotide sequence ID" value="NZ_CP151726.1"/>
</dbReference>
<dbReference type="GO" id="GO:0003848">
    <property type="term" value="F:2-amino-4-hydroxy-6-hydroxymethyldihydropteridine diphosphokinase activity"/>
    <property type="evidence" value="ECO:0007669"/>
    <property type="project" value="UniProtKB-EC"/>
</dbReference>
<dbReference type="GO" id="GO:0016301">
    <property type="term" value="F:kinase activity"/>
    <property type="evidence" value="ECO:0007669"/>
    <property type="project" value="UniProtKB-KW"/>
</dbReference>
<dbReference type="PANTHER" id="PTHR43071">
    <property type="entry name" value="2-AMINO-4-HYDROXY-6-HYDROXYMETHYLDIHYDROPTERIDINE PYROPHOSPHOKINASE"/>
    <property type="match status" value="1"/>
</dbReference>
<dbReference type="Gene3D" id="3.30.70.560">
    <property type="entry name" value="7,8-Dihydro-6-hydroxymethylpterin-pyrophosphokinase HPPK"/>
    <property type="match status" value="1"/>
</dbReference>
<comment type="pathway">
    <text evidence="1">Cofactor biosynthesis; tetrahydrofolate biosynthesis; 2-amino-4-hydroxy-6-hydroxymethyl-7,8-dihydropteridine diphosphate from 7,8-dihydroneopterin triphosphate: step 4/4.</text>
</comment>
<gene>
    <name evidence="15" type="primary">folK</name>
    <name evidence="15" type="ORF">Pla52n_30100</name>
</gene>
<dbReference type="PANTHER" id="PTHR43071:SF1">
    <property type="entry name" value="2-AMINO-4-HYDROXY-6-HYDROXYMETHYLDIHYDROPTERIDINE PYROPHOSPHOKINASE"/>
    <property type="match status" value="1"/>
</dbReference>
<dbReference type="OrthoDB" id="9808041at2"/>
<evidence type="ECO:0000256" key="4">
    <source>
        <dbReference type="ARBA" id="ARBA00016218"/>
    </source>
</evidence>